<dbReference type="AlphaFoldDB" id="A0A6J4KUT5"/>
<gene>
    <name evidence="1" type="ORF">AVDCRST_MAG84-1011</name>
</gene>
<reference evidence="1" key="1">
    <citation type="submission" date="2020-02" db="EMBL/GenBank/DDBJ databases">
        <authorList>
            <person name="Meier V. D."/>
        </authorList>
    </citation>
    <scope>NUCLEOTIDE SEQUENCE</scope>
    <source>
        <strain evidence="1">AVDCRST_MAG84</strain>
    </source>
</reference>
<dbReference type="Gene3D" id="3.20.20.70">
    <property type="entry name" value="Aldolase class I"/>
    <property type="match status" value="1"/>
</dbReference>
<dbReference type="EC" id="1.-.-.-" evidence="1"/>
<sequence length="61" mass="6873">MSSQVADLIAFGRDFISNPDLVERFTNGWPLNPPAEVAVWYSFGPEGYIDFLTYQEQTAIS</sequence>
<proteinExistence type="predicted"/>
<protein>
    <submittedName>
        <fullName evidence="1">N-ethylmaleimide reductase (EC)</fullName>
        <ecNumber evidence="1">1.-.-.-</ecNumber>
    </submittedName>
</protein>
<dbReference type="GO" id="GO:0016491">
    <property type="term" value="F:oxidoreductase activity"/>
    <property type="evidence" value="ECO:0007669"/>
    <property type="project" value="UniProtKB-KW"/>
</dbReference>
<dbReference type="EMBL" id="CADCTZ010000151">
    <property type="protein sequence ID" value="CAA9314886.1"/>
    <property type="molecule type" value="Genomic_DNA"/>
</dbReference>
<organism evidence="1">
    <name type="scientific">uncultured Microcoleus sp</name>
    <dbReference type="NCBI Taxonomy" id="259945"/>
    <lineage>
        <taxon>Bacteria</taxon>
        <taxon>Bacillati</taxon>
        <taxon>Cyanobacteriota</taxon>
        <taxon>Cyanophyceae</taxon>
        <taxon>Oscillatoriophycideae</taxon>
        <taxon>Oscillatoriales</taxon>
        <taxon>Microcoleaceae</taxon>
        <taxon>Microcoleus</taxon>
        <taxon>environmental samples</taxon>
    </lineage>
</organism>
<dbReference type="InterPro" id="IPR013785">
    <property type="entry name" value="Aldolase_TIM"/>
</dbReference>
<keyword evidence="1" id="KW-0560">Oxidoreductase</keyword>
<evidence type="ECO:0000313" key="1">
    <source>
        <dbReference type="EMBL" id="CAA9314886.1"/>
    </source>
</evidence>
<accession>A0A6J4KUT5</accession>
<name>A0A6J4KUT5_9CYAN</name>
<dbReference type="SUPFAM" id="SSF51395">
    <property type="entry name" value="FMN-linked oxidoreductases"/>
    <property type="match status" value="1"/>
</dbReference>